<evidence type="ECO:0000313" key="8">
    <source>
        <dbReference type="Proteomes" id="UP001501676"/>
    </source>
</evidence>
<evidence type="ECO:0000256" key="3">
    <source>
        <dbReference type="ARBA" id="ARBA00022989"/>
    </source>
</evidence>
<feature type="transmembrane region" description="Helical" evidence="5">
    <location>
        <begin position="259"/>
        <end position="279"/>
    </location>
</feature>
<feature type="domain" description="Amino acid permease/ SLC12A" evidence="6">
    <location>
        <begin position="10"/>
        <end position="362"/>
    </location>
</feature>
<dbReference type="EMBL" id="BAAAYN010000032">
    <property type="protein sequence ID" value="GAA3391442.1"/>
    <property type="molecule type" value="Genomic_DNA"/>
</dbReference>
<feature type="transmembrane region" description="Helical" evidence="5">
    <location>
        <begin position="411"/>
        <end position="434"/>
    </location>
</feature>
<evidence type="ECO:0000256" key="5">
    <source>
        <dbReference type="SAM" id="Phobius"/>
    </source>
</evidence>
<feature type="transmembrane region" description="Helical" evidence="5">
    <location>
        <begin position="165"/>
        <end position="184"/>
    </location>
</feature>
<feature type="transmembrane region" description="Helical" evidence="5">
    <location>
        <begin position="101"/>
        <end position="120"/>
    </location>
</feature>
<evidence type="ECO:0000259" key="6">
    <source>
        <dbReference type="Pfam" id="PF00324"/>
    </source>
</evidence>
<feature type="transmembrane region" description="Helical" evidence="5">
    <location>
        <begin position="336"/>
        <end position="364"/>
    </location>
</feature>
<keyword evidence="8" id="KW-1185">Reference proteome</keyword>
<sequence>MLLWSVVPAAWAHGRVVATPLVFLIAGLILLAYVVGYRGLGRQIRHTGGLYVQVTLGLGRTIGLGTAALVFVAYLGIAAGFYGLLARILEALVASVFDIDLSPTVALVFGLAVILGAVLLPLRVVVWLAIVVAVEQFIGVIWFDLVALNTPAGDSVSFDALDPGWLLSGSFAVGLVFAVTAFIGSEVGTSYSTELADPVRSVPKATVLSYGLTTVVLVLSAWAVSVAVGAENAAAAPGNGEGLVPALVARFAGVGGQSLAIDLVLVNLVIGLFVTGVVLNNAASRQVAGLARDGVLPPAFAVRVPGGQPRPAATYVQPVLAGAIALVASFSDTGVLAQWLIVTAGLAILGSLTLASAATAVWFLRGEADEGGFFGWEGQVIAGLTAVVTTGGLFCYGLFRIREVAPGAPPMAVWLVPLLIAGVFSAGVAAALVLRGSKPEVYAAIGKGLVVRPRQDTRPAAAPHRTGQPARWY</sequence>
<feature type="transmembrane region" description="Helical" evidence="5">
    <location>
        <begin position="125"/>
        <end position="145"/>
    </location>
</feature>
<feature type="transmembrane region" description="Helical" evidence="5">
    <location>
        <begin position="20"/>
        <end position="40"/>
    </location>
</feature>
<dbReference type="Gene3D" id="1.20.1740.10">
    <property type="entry name" value="Amino acid/polyamine transporter I"/>
    <property type="match status" value="1"/>
</dbReference>
<organism evidence="7 8">
    <name type="scientific">Cryptosporangium minutisporangium</name>
    <dbReference type="NCBI Taxonomy" id="113569"/>
    <lineage>
        <taxon>Bacteria</taxon>
        <taxon>Bacillati</taxon>
        <taxon>Actinomycetota</taxon>
        <taxon>Actinomycetes</taxon>
        <taxon>Cryptosporangiales</taxon>
        <taxon>Cryptosporangiaceae</taxon>
        <taxon>Cryptosporangium</taxon>
    </lineage>
</organism>
<protein>
    <submittedName>
        <fullName evidence="7">APC family permease</fullName>
    </submittedName>
</protein>
<feature type="transmembrane region" description="Helical" evidence="5">
    <location>
        <begin position="205"/>
        <end position="224"/>
    </location>
</feature>
<gene>
    <name evidence="7" type="ORF">GCM10020369_49430</name>
</gene>
<feature type="transmembrane region" description="Helical" evidence="5">
    <location>
        <begin position="376"/>
        <end position="399"/>
    </location>
</feature>
<dbReference type="Pfam" id="PF00324">
    <property type="entry name" value="AA_permease"/>
    <property type="match status" value="1"/>
</dbReference>
<proteinExistence type="predicted"/>
<dbReference type="InterPro" id="IPR050367">
    <property type="entry name" value="APC_superfamily"/>
</dbReference>
<dbReference type="PANTHER" id="PTHR42770">
    <property type="entry name" value="AMINO ACID TRANSPORTER-RELATED"/>
    <property type="match status" value="1"/>
</dbReference>
<evidence type="ECO:0000256" key="2">
    <source>
        <dbReference type="ARBA" id="ARBA00022692"/>
    </source>
</evidence>
<accession>A0ABP6T2D9</accession>
<keyword evidence="4 5" id="KW-0472">Membrane</keyword>
<dbReference type="PIRSF" id="PIRSF006060">
    <property type="entry name" value="AA_transporter"/>
    <property type="match status" value="1"/>
</dbReference>
<evidence type="ECO:0000313" key="7">
    <source>
        <dbReference type="EMBL" id="GAA3391442.1"/>
    </source>
</evidence>
<reference evidence="8" key="1">
    <citation type="journal article" date="2019" name="Int. J. Syst. Evol. Microbiol.">
        <title>The Global Catalogue of Microorganisms (GCM) 10K type strain sequencing project: providing services to taxonomists for standard genome sequencing and annotation.</title>
        <authorList>
            <consortium name="The Broad Institute Genomics Platform"/>
            <consortium name="The Broad Institute Genome Sequencing Center for Infectious Disease"/>
            <person name="Wu L."/>
            <person name="Ma J."/>
        </authorList>
    </citation>
    <scope>NUCLEOTIDE SEQUENCE [LARGE SCALE GENOMIC DNA]</scope>
    <source>
        <strain evidence="8">JCM 9458</strain>
    </source>
</reference>
<evidence type="ECO:0000256" key="1">
    <source>
        <dbReference type="ARBA" id="ARBA00004141"/>
    </source>
</evidence>
<comment type="caution">
    <text evidence="7">The sequence shown here is derived from an EMBL/GenBank/DDBJ whole genome shotgun (WGS) entry which is preliminary data.</text>
</comment>
<keyword evidence="2 5" id="KW-0812">Transmembrane</keyword>
<comment type="subcellular location">
    <subcellularLocation>
        <location evidence="1">Membrane</location>
        <topology evidence="1">Multi-pass membrane protein</topology>
    </subcellularLocation>
</comment>
<dbReference type="PANTHER" id="PTHR42770:SF16">
    <property type="entry name" value="AMINO ACID PERMEASE"/>
    <property type="match status" value="1"/>
</dbReference>
<dbReference type="Proteomes" id="UP001501676">
    <property type="component" value="Unassembled WGS sequence"/>
</dbReference>
<feature type="transmembrane region" description="Helical" evidence="5">
    <location>
        <begin position="61"/>
        <end position="89"/>
    </location>
</feature>
<name>A0ABP6T2D9_9ACTN</name>
<dbReference type="InterPro" id="IPR004841">
    <property type="entry name" value="AA-permease/SLC12A_dom"/>
</dbReference>
<dbReference type="RefSeq" id="WP_345730585.1">
    <property type="nucleotide sequence ID" value="NZ_BAAAYN010000032.1"/>
</dbReference>
<keyword evidence="3 5" id="KW-1133">Transmembrane helix</keyword>
<evidence type="ECO:0000256" key="4">
    <source>
        <dbReference type="ARBA" id="ARBA00023136"/>
    </source>
</evidence>